<reference evidence="2 3" key="1">
    <citation type="submission" date="2019-03" db="EMBL/GenBank/DDBJ databases">
        <title>Genomic Encyclopedia of Type Strains, Phase IV (KMG-IV): sequencing the most valuable type-strain genomes for metagenomic binning, comparative biology and taxonomic classification.</title>
        <authorList>
            <person name="Goeker M."/>
        </authorList>
    </citation>
    <scope>NUCLEOTIDE SEQUENCE [LARGE SCALE GENOMIC DNA]</scope>
    <source>
        <strain evidence="2 3">DSM 22958</strain>
    </source>
</reference>
<sequence length="77" mass="7764">MAAKPRKTAGNAAATPAAASSGGAAGVADLRRYPVLSPLDHDGVRYAPANPDADEILLTPDDALRLQELGVLGAELA</sequence>
<evidence type="ECO:0000313" key="2">
    <source>
        <dbReference type="EMBL" id="TCO15219.1"/>
    </source>
</evidence>
<evidence type="ECO:0000313" key="3">
    <source>
        <dbReference type="Proteomes" id="UP000294881"/>
    </source>
</evidence>
<keyword evidence="3" id="KW-1185">Reference proteome</keyword>
<dbReference type="AlphaFoldDB" id="A0A4R2GW46"/>
<organism evidence="2 3">
    <name type="scientific">Camelimonas lactis</name>
    <dbReference type="NCBI Taxonomy" id="659006"/>
    <lineage>
        <taxon>Bacteria</taxon>
        <taxon>Pseudomonadati</taxon>
        <taxon>Pseudomonadota</taxon>
        <taxon>Alphaproteobacteria</taxon>
        <taxon>Hyphomicrobiales</taxon>
        <taxon>Chelatococcaceae</taxon>
        <taxon>Camelimonas</taxon>
    </lineage>
</organism>
<protein>
    <submittedName>
        <fullName evidence="2">Uncharacterized protein</fullName>
    </submittedName>
</protein>
<feature type="region of interest" description="Disordered" evidence="1">
    <location>
        <begin position="1"/>
        <end position="24"/>
    </location>
</feature>
<evidence type="ECO:0000256" key="1">
    <source>
        <dbReference type="SAM" id="MobiDB-lite"/>
    </source>
</evidence>
<comment type="caution">
    <text evidence="2">The sequence shown here is derived from an EMBL/GenBank/DDBJ whole genome shotgun (WGS) entry which is preliminary data.</text>
</comment>
<gene>
    <name evidence="2" type="ORF">EV666_102197</name>
</gene>
<accession>A0A4R2GW46</accession>
<dbReference type="Proteomes" id="UP000294881">
    <property type="component" value="Unassembled WGS sequence"/>
</dbReference>
<dbReference type="RefSeq" id="WP_132003389.1">
    <property type="nucleotide sequence ID" value="NZ_JBHUNN010000002.1"/>
</dbReference>
<dbReference type="EMBL" id="SLWL01000002">
    <property type="protein sequence ID" value="TCO15219.1"/>
    <property type="molecule type" value="Genomic_DNA"/>
</dbReference>
<feature type="compositionally biased region" description="Low complexity" evidence="1">
    <location>
        <begin position="9"/>
        <end position="24"/>
    </location>
</feature>
<name>A0A4R2GW46_9HYPH</name>
<dbReference type="OrthoDB" id="7874077at2"/>
<proteinExistence type="predicted"/>